<dbReference type="PANTHER" id="PTHR43681:SF1">
    <property type="entry name" value="SARCALUMENIN"/>
    <property type="match status" value="1"/>
</dbReference>
<keyword evidence="1" id="KW-0547">Nucleotide-binding</keyword>
<reference evidence="6" key="1">
    <citation type="submission" date="2016-11" db="EMBL/GenBank/DDBJ databases">
        <authorList>
            <person name="Varghese N."/>
            <person name="Submissions S."/>
        </authorList>
    </citation>
    <scope>NUCLEOTIDE SEQUENCE [LARGE SCALE GENOMIC DNA]</scope>
    <source>
        <strain evidence="6">DSM 2635</strain>
    </source>
</reference>
<dbReference type="PANTHER" id="PTHR43681">
    <property type="entry name" value="TRANSMEMBRANE GTPASE FZO"/>
    <property type="match status" value="1"/>
</dbReference>
<accession>A0A1M5PZ82</accession>
<keyword evidence="3" id="KW-0812">Transmembrane</keyword>
<dbReference type="Gene3D" id="3.40.50.300">
    <property type="entry name" value="P-loop containing nucleotide triphosphate hydrolases"/>
    <property type="match status" value="1"/>
</dbReference>
<proteinExistence type="predicted"/>
<evidence type="ECO:0000313" key="6">
    <source>
        <dbReference type="Proteomes" id="UP000243255"/>
    </source>
</evidence>
<dbReference type="STRING" id="1121321.SAMN04488530_11730"/>
<dbReference type="InterPro" id="IPR027417">
    <property type="entry name" value="P-loop_NTPase"/>
</dbReference>
<keyword evidence="3" id="KW-1133">Transmembrane helix</keyword>
<sequence length="553" mass="62941">MEEIKKVLIDSPIRKNIGDNIPFKKLISKNLDEIMESLEILEKKEKSPLNIVIVGEVKSGKSSLVNAILSKEVSEVDVLEATSSIIEISYGEKETRANIEGVEKVYLDREFLKRVNIVDTPGLKSITDRNEQKTLNYIQNADLILFLFDATHLGQEDIYDTLDLISTYKKPMAGIVNKADLLEDDRLDVLEYIKDEYSIYIEDFFMISAYMEYQDRISKQASIGDADLVISDYDDLRENFQNLDKYIEEVCNNCESIKDSSIRSSLEGIIHKEIIHHHDYLKSINIILGELNKYEGLIEKKCEYINDKMNFEISDWINRVFLGDELYKINDNIANARLYINEDYINETINRKKNDLDSIYFKEWNECLKEIEYEVDESIKKSVDNIEYKKEILNAPNIKIDDSNINLNDLLATLGTGAVLGATSGGIISIYSSAIGSSAASLTIGNALLAYCPPLLIAGTITGGLGKLIYEKVKMEQKNNDIILEINRFVEQLKLDVAKSLSEGYENSSKEIIDKTKEMFSVNKGISIDKCEAETFCESIDSYIKNLEKYIIN</sequence>
<name>A0A1M5PZ82_9FIRM</name>
<dbReference type="AlphaFoldDB" id="A0A1M5PZ82"/>
<dbReference type="InterPro" id="IPR006073">
    <property type="entry name" value="GTP-bd"/>
</dbReference>
<dbReference type="SUPFAM" id="SSF52540">
    <property type="entry name" value="P-loop containing nucleoside triphosphate hydrolases"/>
    <property type="match status" value="1"/>
</dbReference>
<dbReference type="Pfam" id="PF01926">
    <property type="entry name" value="MMR_HSR1"/>
    <property type="match status" value="1"/>
</dbReference>
<feature type="transmembrane region" description="Helical" evidence="3">
    <location>
        <begin position="448"/>
        <end position="470"/>
    </location>
</feature>
<evidence type="ECO:0000256" key="3">
    <source>
        <dbReference type="SAM" id="Phobius"/>
    </source>
</evidence>
<dbReference type="NCBIfam" id="TIGR00231">
    <property type="entry name" value="small_GTP"/>
    <property type="match status" value="1"/>
</dbReference>
<dbReference type="GO" id="GO:0005525">
    <property type="term" value="F:GTP binding"/>
    <property type="evidence" value="ECO:0007669"/>
    <property type="project" value="UniProtKB-KW"/>
</dbReference>
<keyword evidence="2" id="KW-0342">GTP-binding</keyword>
<dbReference type="RefSeq" id="WP_073126298.1">
    <property type="nucleotide sequence ID" value="NZ_BAABCH010000096.1"/>
</dbReference>
<dbReference type="OrthoDB" id="1757952at2"/>
<keyword evidence="6" id="KW-1185">Reference proteome</keyword>
<feature type="domain" description="G" evidence="4">
    <location>
        <begin position="51"/>
        <end position="178"/>
    </location>
</feature>
<gene>
    <name evidence="5" type="ORF">SAMN04488530_11730</name>
</gene>
<keyword evidence="3" id="KW-0472">Membrane</keyword>
<evidence type="ECO:0000259" key="4">
    <source>
        <dbReference type="Pfam" id="PF01926"/>
    </source>
</evidence>
<evidence type="ECO:0000256" key="2">
    <source>
        <dbReference type="ARBA" id="ARBA00023134"/>
    </source>
</evidence>
<dbReference type="Proteomes" id="UP000243255">
    <property type="component" value="Unassembled WGS sequence"/>
</dbReference>
<evidence type="ECO:0000313" key="5">
    <source>
        <dbReference type="EMBL" id="SHH07175.1"/>
    </source>
</evidence>
<dbReference type="InterPro" id="IPR005225">
    <property type="entry name" value="Small_GTP-bd"/>
</dbReference>
<dbReference type="InterPro" id="IPR051943">
    <property type="entry name" value="TRAFAC_Dynamin-like_GTPase"/>
</dbReference>
<evidence type="ECO:0000256" key="1">
    <source>
        <dbReference type="ARBA" id="ARBA00022741"/>
    </source>
</evidence>
<organism evidence="5 6">
    <name type="scientific">Asaccharospora irregularis DSM 2635</name>
    <dbReference type="NCBI Taxonomy" id="1121321"/>
    <lineage>
        <taxon>Bacteria</taxon>
        <taxon>Bacillati</taxon>
        <taxon>Bacillota</taxon>
        <taxon>Clostridia</taxon>
        <taxon>Peptostreptococcales</taxon>
        <taxon>Peptostreptococcaceae</taxon>
        <taxon>Asaccharospora</taxon>
    </lineage>
</organism>
<protein>
    <submittedName>
        <fullName evidence="5">Small GTP-binding protein domain-containing protein</fullName>
    </submittedName>
</protein>
<dbReference type="EMBL" id="FQWX01000017">
    <property type="protein sequence ID" value="SHH07175.1"/>
    <property type="molecule type" value="Genomic_DNA"/>
</dbReference>